<evidence type="ECO:0000256" key="1">
    <source>
        <dbReference type="SAM" id="Phobius"/>
    </source>
</evidence>
<organism evidence="2 3">
    <name type="scientific">Riesia pediculicola (strain USDA)</name>
    <dbReference type="NCBI Taxonomy" id="515618"/>
    <lineage>
        <taxon>Bacteria</taxon>
        <taxon>Pseudomonadati</taxon>
        <taxon>Pseudomonadota</taxon>
        <taxon>Gammaproteobacteria</taxon>
        <taxon>Enterobacterales</taxon>
        <taxon>Enterobacteriaceae</taxon>
        <taxon>Candidatus Riesia</taxon>
    </lineage>
</organism>
<keyword evidence="2" id="KW-0131">Cell cycle</keyword>
<keyword evidence="1" id="KW-0472">Membrane</keyword>
<evidence type="ECO:0000313" key="3">
    <source>
        <dbReference type="Proteomes" id="UP000001700"/>
    </source>
</evidence>
<dbReference type="STRING" id="515618.RIEPE_0041"/>
<feature type="transmembrane region" description="Helical" evidence="1">
    <location>
        <begin position="7"/>
        <end position="27"/>
    </location>
</feature>
<proteinExistence type="predicted"/>
<evidence type="ECO:0000313" key="2">
    <source>
        <dbReference type="EMBL" id="ADD79758.1"/>
    </source>
</evidence>
<protein>
    <submittedName>
        <fullName evidence="2">Cell division protein FtsB</fullName>
    </submittedName>
</protein>
<keyword evidence="3" id="KW-1185">Reference proteome</keyword>
<reference evidence="2" key="1">
    <citation type="submission" date="2008-05" db="EMBL/GenBank/DDBJ databases">
        <title>Genome sequence of Riesia pediculicola USDA.</title>
        <authorList>
            <person name="Kirkness E.F."/>
        </authorList>
    </citation>
    <scope>NUCLEOTIDE SEQUENCE [LARGE SCALE GENOMIC DNA]</scope>
    <source>
        <strain evidence="2">USDA</strain>
    </source>
</reference>
<keyword evidence="1" id="KW-1133">Transmembrane helix</keyword>
<dbReference type="GO" id="GO:0051301">
    <property type="term" value="P:cell division"/>
    <property type="evidence" value="ECO:0007669"/>
    <property type="project" value="UniProtKB-KW"/>
</dbReference>
<dbReference type="EMBL" id="CP001085">
    <property type="protein sequence ID" value="ADD79758.1"/>
    <property type="molecule type" value="Genomic_DNA"/>
</dbReference>
<keyword evidence="2" id="KW-0132">Cell division</keyword>
<dbReference type="Proteomes" id="UP000001700">
    <property type="component" value="Chromosome"/>
</dbReference>
<name>D4G7L4_RIEPU</name>
<dbReference type="HOGENOM" id="CLU_3103316_0_0_6"/>
<gene>
    <name evidence="2" type="ordered locus">RIEPE_0041</name>
</gene>
<keyword evidence="1" id="KW-0812">Transmembrane</keyword>
<accession>D4G7L4</accession>
<dbReference type="KEGG" id="rip:RIEPE_0041"/>
<sequence>MKRDRSFNVLTYVLLFVFLKLQFSLWFGKNGVFKKNELKEEIFLMKFKNSF</sequence>
<dbReference type="AlphaFoldDB" id="D4G7L4"/>